<dbReference type="RefSeq" id="WP_130417638.1">
    <property type="nucleotide sequence ID" value="NZ_SHKW01000001.1"/>
</dbReference>
<dbReference type="InterPro" id="IPR038756">
    <property type="entry name" value="CheX-like"/>
</dbReference>
<dbReference type="EMBL" id="SHKW01000001">
    <property type="protein sequence ID" value="RZU39429.1"/>
    <property type="molecule type" value="Genomic_DNA"/>
</dbReference>
<dbReference type="Proteomes" id="UP000292958">
    <property type="component" value="Unassembled WGS sequence"/>
</dbReference>
<gene>
    <name evidence="3" type="ORF">BDD14_0812</name>
</gene>
<evidence type="ECO:0000313" key="4">
    <source>
        <dbReference type="Proteomes" id="UP000292958"/>
    </source>
</evidence>
<dbReference type="SUPFAM" id="SSF103039">
    <property type="entry name" value="CheC-like"/>
    <property type="match status" value="1"/>
</dbReference>
<dbReference type="Gene3D" id="3.40.1550.10">
    <property type="entry name" value="CheC-like"/>
    <property type="match status" value="1"/>
</dbReference>
<dbReference type="PANTHER" id="PTHR39452:SF1">
    <property type="entry name" value="CHEY-P PHOSPHATASE CHEX"/>
    <property type="match status" value="1"/>
</dbReference>
<dbReference type="OrthoDB" id="9790435at2"/>
<evidence type="ECO:0000259" key="2">
    <source>
        <dbReference type="Pfam" id="PF13690"/>
    </source>
</evidence>
<organism evidence="3 4">
    <name type="scientific">Edaphobacter modestus</name>
    <dbReference type="NCBI Taxonomy" id="388466"/>
    <lineage>
        <taxon>Bacteria</taxon>
        <taxon>Pseudomonadati</taxon>
        <taxon>Acidobacteriota</taxon>
        <taxon>Terriglobia</taxon>
        <taxon>Terriglobales</taxon>
        <taxon>Acidobacteriaceae</taxon>
        <taxon>Edaphobacter</taxon>
    </lineage>
</organism>
<comment type="caution">
    <text evidence="3">The sequence shown here is derived from an EMBL/GenBank/DDBJ whole genome shotgun (WGS) entry which is preliminary data.</text>
</comment>
<evidence type="ECO:0000256" key="1">
    <source>
        <dbReference type="ARBA" id="ARBA00022500"/>
    </source>
</evidence>
<dbReference type="CDD" id="cd17906">
    <property type="entry name" value="CheX"/>
    <property type="match status" value="1"/>
</dbReference>
<feature type="domain" description="Chemotaxis phosphatase CheX-like" evidence="2">
    <location>
        <begin position="44"/>
        <end position="121"/>
    </location>
</feature>
<reference evidence="3 4" key="1">
    <citation type="submission" date="2019-02" db="EMBL/GenBank/DDBJ databases">
        <title>Genomic Encyclopedia of Archaeal and Bacterial Type Strains, Phase II (KMG-II): from individual species to whole genera.</title>
        <authorList>
            <person name="Goeker M."/>
        </authorList>
    </citation>
    <scope>NUCLEOTIDE SEQUENCE [LARGE SCALE GENOMIC DNA]</scope>
    <source>
        <strain evidence="3 4">DSM 18101</strain>
    </source>
</reference>
<dbReference type="InterPro" id="IPR028051">
    <property type="entry name" value="CheX-like_dom"/>
</dbReference>
<dbReference type="AlphaFoldDB" id="A0A4Q7YRG5"/>
<evidence type="ECO:0000313" key="3">
    <source>
        <dbReference type="EMBL" id="RZU39429.1"/>
    </source>
</evidence>
<dbReference type="GO" id="GO:0006935">
    <property type="term" value="P:chemotaxis"/>
    <property type="evidence" value="ECO:0007669"/>
    <property type="project" value="UniProtKB-KW"/>
</dbReference>
<proteinExistence type="predicted"/>
<keyword evidence="1" id="KW-0145">Chemotaxis</keyword>
<sequence>MTAWKAQYSEWAGRLDSAVSEVFESMLERNCTPVEETPAVDHSISAQILFSGAIRGECMLFASRSVAQVTAEALLGVTSEAAESMVEDAIGELCNMIAGGWKSKLGPEQAASAISPPLISTLQGPGNVQRTEDSFRRFYSFEGHVFGVEMVF</sequence>
<dbReference type="Pfam" id="PF13690">
    <property type="entry name" value="CheX"/>
    <property type="match status" value="1"/>
</dbReference>
<dbReference type="PANTHER" id="PTHR39452">
    <property type="entry name" value="CHEY-P PHOSPHATASE CHEX"/>
    <property type="match status" value="1"/>
</dbReference>
<dbReference type="InterPro" id="IPR028976">
    <property type="entry name" value="CheC-like_sf"/>
</dbReference>
<name>A0A4Q7YRG5_9BACT</name>
<protein>
    <submittedName>
        <fullName evidence="3">Chemotaxis protein CheX</fullName>
    </submittedName>
</protein>
<keyword evidence="4" id="KW-1185">Reference proteome</keyword>
<accession>A0A4Q7YRG5</accession>